<sequence length="563" mass="63596">MHKVLTVPELLHLIFTSLSRNDQGKVACVCRAWVDIARDHIWETVTDPCELFEILAPMEHVGDPSRNTYSAYRNHKQHKFARRPTVADWARFEKISRRVRRLQFPSFYNSSDDDDLCSAGFAMAFADVASSRPLLHVFPGLRALEWLRLADPKEAAYHRLFLHERVHSLAIPVLHYAADAPNYYPFSVYLQDIFSTAPNITDFSFSRNIREGRQSNTAGTAEQQIMQVVDHVPWLCSLELPNSALTTSIAERLARLQNLKSIKFSYDHPRNSVKRAYADDYRCLSSHPWQLPNITPLNPALEPASFIALVELSISATLQDLVALITNANFPSSQITTFLARSFSWECEPAVCGFFKAVGRCMPALTVFTTSITSARKSQETHEDSEQQYLTVKSLDGILSLRQLEDLELRHWCPLRISNADVIFLAKMLPPLRSLCLAPYPVDVAGIHLTVHALVAFAVHLPSLQTLRLAIRVDLHSFSNLSEDPAPFHVMQCLDFGMSSIEADAIDAMGIFLARMSGINNKLQILSGLKGIRRGLGELFPRGYKIKSGWKRCNEFIWRRCGS</sequence>
<gene>
    <name evidence="1" type="ORF">FA95DRAFT_73642</name>
</gene>
<dbReference type="Proteomes" id="UP000814033">
    <property type="component" value="Unassembled WGS sequence"/>
</dbReference>
<protein>
    <submittedName>
        <fullName evidence="1">Uncharacterized protein</fullName>
    </submittedName>
</protein>
<evidence type="ECO:0000313" key="2">
    <source>
        <dbReference type="Proteomes" id="UP000814033"/>
    </source>
</evidence>
<comment type="caution">
    <text evidence="1">The sequence shown here is derived from an EMBL/GenBank/DDBJ whole genome shotgun (WGS) entry which is preliminary data.</text>
</comment>
<keyword evidence="2" id="KW-1185">Reference proteome</keyword>
<accession>A0ACB8RPF8</accession>
<proteinExistence type="predicted"/>
<reference evidence="1" key="1">
    <citation type="submission" date="2021-02" db="EMBL/GenBank/DDBJ databases">
        <authorList>
            <consortium name="DOE Joint Genome Institute"/>
            <person name="Ahrendt S."/>
            <person name="Looney B.P."/>
            <person name="Miyauchi S."/>
            <person name="Morin E."/>
            <person name="Drula E."/>
            <person name="Courty P.E."/>
            <person name="Chicoki N."/>
            <person name="Fauchery L."/>
            <person name="Kohler A."/>
            <person name="Kuo A."/>
            <person name="Labutti K."/>
            <person name="Pangilinan J."/>
            <person name="Lipzen A."/>
            <person name="Riley R."/>
            <person name="Andreopoulos W."/>
            <person name="He G."/>
            <person name="Johnson J."/>
            <person name="Barry K.W."/>
            <person name="Grigoriev I.V."/>
            <person name="Nagy L."/>
            <person name="Hibbett D."/>
            <person name="Henrissat B."/>
            <person name="Matheny P.B."/>
            <person name="Labbe J."/>
            <person name="Martin F."/>
        </authorList>
    </citation>
    <scope>NUCLEOTIDE SEQUENCE</scope>
    <source>
        <strain evidence="1">FP105234-sp</strain>
    </source>
</reference>
<evidence type="ECO:0000313" key="1">
    <source>
        <dbReference type="EMBL" id="KAI0045993.1"/>
    </source>
</evidence>
<organism evidence="1 2">
    <name type="scientific">Auriscalpium vulgare</name>
    <dbReference type="NCBI Taxonomy" id="40419"/>
    <lineage>
        <taxon>Eukaryota</taxon>
        <taxon>Fungi</taxon>
        <taxon>Dikarya</taxon>
        <taxon>Basidiomycota</taxon>
        <taxon>Agaricomycotina</taxon>
        <taxon>Agaricomycetes</taxon>
        <taxon>Russulales</taxon>
        <taxon>Auriscalpiaceae</taxon>
        <taxon>Auriscalpium</taxon>
    </lineage>
</organism>
<reference evidence="1" key="2">
    <citation type="journal article" date="2022" name="New Phytol.">
        <title>Evolutionary transition to the ectomycorrhizal habit in the genomes of a hyperdiverse lineage of mushroom-forming fungi.</title>
        <authorList>
            <person name="Looney B."/>
            <person name="Miyauchi S."/>
            <person name="Morin E."/>
            <person name="Drula E."/>
            <person name="Courty P.E."/>
            <person name="Kohler A."/>
            <person name="Kuo A."/>
            <person name="LaButti K."/>
            <person name="Pangilinan J."/>
            <person name="Lipzen A."/>
            <person name="Riley R."/>
            <person name="Andreopoulos W."/>
            <person name="He G."/>
            <person name="Johnson J."/>
            <person name="Nolan M."/>
            <person name="Tritt A."/>
            <person name="Barry K.W."/>
            <person name="Grigoriev I.V."/>
            <person name="Nagy L.G."/>
            <person name="Hibbett D."/>
            <person name="Henrissat B."/>
            <person name="Matheny P.B."/>
            <person name="Labbe J."/>
            <person name="Martin F.M."/>
        </authorList>
    </citation>
    <scope>NUCLEOTIDE SEQUENCE</scope>
    <source>
        <strain evidence="1">FP105234-sp</strain>
    </source>
</reference>
<name>A0ACB8RPF8_9AGAM</name>
<dbReference type="EMBL" id="MU275937">
    <property type="protein sequence ID" value="KAI0045993.1"/>
    <property type="molecule type" value="Genomic_DNA"/>
</dbReference>